<proteinExistence type="predicted"/>
<reference evidence="1 2" key="1">
    <citation type="submission" date="2015-08" db="EMBL/GenBank/DDBJ databases">
        <title>Ancestral chromatin configuration constrains chromatin evolution on differentiating sex chromosomes in Drosophila.</title>
        <authorList>
            <person name="Zhou Q."/>
            <person name="Bachtrog D."/>
        </authorList>
    </citation>
    <scope>NUCLEOTIDE SEQUENCE [LARGE SCALE GENOMIC DNA]</scope>
    <source>
        <tissue evidence="1">Whole larvae</tissue>
    </source>
</reference>
<dbReference type="SUPFAM" id="SSF56235">
    <property type="entry name" value="N-terminal nucleophile aminohydrolases (Ntn hydrolases)"/>
    <property type="match status" value="1"/>
</dbReference>
<dbReference type="GO" id="GO:0005839">
    <property type="term" value="C:proteasome core complex"/>
    <property type="evidence" value="ECO:0007669"/>
    <property type="project" value="InterPro"/>
</dbReference>
<sequence length="153" mass="17562">MLGMFFDEGIMLGVNMEHNIIYELADRIYCASSRSARERQLLLELSSVKFANVAQALELLCRKFEHVPQVELLLAGEDQQGLYLFAIKSYGTYSRVSYSAYGALATKHLQQHWTPFLSNKQAEQLAHEALNLSMGQQQCRHDLCFMFKLKPRL</sequence>
<evidence type="ECO:0000313" key="1">
    <source>
        <dbReference type="EMBL" id="ALC41333.1"/>
    </source>
</evidence>
<dbReference type="Pfam" id="PF00227">
    <property type="entry name" value="Proteasome"/>
    <property type="match status" value="1"/>
</dbReference>
<dbReference type="EMBL" id="CP012524">
    <property type="protein sequence ID" value="ALC41333.1"/>
    <property type="molecule type" value="Genomic_DNA"/>
</dbReference>
<gene>
    <name evidence="1" type="ORF">Dbus_chr2Rg912</name>
</gene>
<organism evidence="1 2">
    <name type="scientific">Drosophila busckii</name>
    <name type="common">Fruit fly</name>
    <dbReference type="NCBI Taxonomy" id="30019"/>
    <lineage>
        <taxon>Eukaryota</taxon>
        <taxon>Metazoa</taxon>
        <taxon>Ecdysozoa</taxon>
        <taxon>Arthropoda</taxon>
        <taxon>Hexapoda</taxon>
        <taxon>Insecta</taxon>
        <taxon>Pterygota</taxon>
        <taxon>Neoptera</taxon>
        <taxon>Endopterygota</taxon>
        <taxon>Diptera</taxon>
        <taxon>Brachycera</taxon>
        <taxon>Muscomorpha</taxon>
        <taxon>Ephydroidea</taxon>
        <taxon>Drosophilidae</taxon>
        <taxon>Drosophila</taxon>
    </lineage>
</organism>
<dbReference type="Gene3D" id="3.60.20.10">
    <property type="entry name" value="Glutamine Phosphoribosylpyrophosphate, subunit 1, domain 1"/>
    <property type="match status" value="1"/>
</dbReference>
<dbReference type="STRING" id="30019.A0A0M3QUW3"/>
<dbReference type="InterPro" id="IPR001353">
    <property type="entry name" value="Proteasome_sua/b"/>
</dbReference>
<protein>
    <submittedName>
        <fullName evidence="1">Yip3</fullName>
    </submittedName>
</protein>
<name>A0A0M3QUW3_DROBS</name>
<dbReference type="OMA" id="DHIYCCA"/>
<dbReference type="AlphaFoldDB" id="A0A0M3QUW3"/>
<keyword evidence="2" id="KW-1185">Reference proteome</keyword>
<evidence type="ECO:0000313" key="2">
    <source>
        <dbReference type="Proteomes" id="UP000494163"/>
    </source>
</evidence>
<dbReference type="SMR" id="A0A0M3QUW3"/>
<dbReference type="InterPro" id="IPR029055">
    <property type="entry name" value="Ntn_hydrolases_N"/>
</dbReference>
<dbReference type="GO" id="GO:0051603">
    <property type="term" value="P:proteolysis involved in protein catabolic process"/>
    <property type="evidence" value="ECO:0007669"/>
    <property type="project" value="InterPro"/>
</dbReference>
<dbReference type="OrthoDB" id="7868036at2759"/>
<dbReference type="Proteomes" id="UP000494163">
    <property type="component" value="Chromosome 2R"/>
</dbReference>
<accession>A0A0M3QUW3</accession>